<dbReference type="PANTHER" id="PTHR12919:SF20">
    <property type="entry name" value="SMALL RIBOSOMAL SUBUNIT PROTEIN BS16M"/>
    <property type="match status" value="1"/>
</dbReference>
<sequence>MGVVVRLQRAGARHRPFYRIIVIDSRKARDGAFLEKLGFYDPLPDPEVIELDRERLAAWMSKGAKPSEAVAGLMKRHERRGAQAAPASEPSVEETVSAAPAVEAPGTEPRPEGALQEEASADKTEA</sequence>
<proteinExistence type="inferred from homology"/>
<evidence type="ECO:0000256" key="3">
    <source>
        <dbReference type="HAMAP-Rule" id="MF_00385"/>
    </source>
</evidence>
<evidence type="ECO:0000256" key="4">
    <source>
        <dbReference type="SAM" id="MobiDB-lite"/>
    </source>
</evidence>
<accession>A0ABV6YJI4</accession>
<gene>
    <name evidence="3 5" type="primary">rpsP</name>
    <name evidence="5" type="ORF">ACFL6M_02565</name>
</gene>
<keyword evidence="6" id="KW-1185">Reference proteome</keyword>
<name>A0ABV6YJI4_UNCEI</name>
<dbReference type="NCBIfam" id="TIGR00002">
    <property type="entry name" value="S16"/>
    <property type="match status" value="1"/>
</dbReference>
<evidence type="ECO:0000256" key="1">
    <source>
        <dbReference type="ARBA" id="ARBA00022980"/>
    </source>
</evidence>
<dbReference type="GO" id="GO:0005840">
    <property type="term" value="C:ribosome"/>
    <property type="evidence" value="ECO:0007669"/>
    <property type="project" value="UniProtKB-KW"/>
</dbReference>
<keyword evidence="2 3" id="KW-0687">Ribonucleoprotein</keyword>
<protein>
    <recommendedName>
        <fullName evidence="3">Small ribosomal subunit protein bS16</fullName>
    </recommendedName>
</protein>
<dbReference type="Gene3D" id="3.30.1320.10">
    <property type="match status" value="1"/>
</dbReference>
<dbReference type="InterPro" id="IPR000307">
    <property type="entry name" value="Ribosomal_bS16"/>
</dbReference>
<organism evidence="5 6">
    <name type="scientific">Eiseniibacteriota bacterium</name>
    <dbReference type="NCBI Taxonomy" id="2212470"/>
    <lineage>
        <taxon>Bacteria</taxon>
        <taxon>Candidatus Eiseniibacteriota</taxon>
    </lineage>
</organism>
<feature type="region of interest" description="Disordered" evidence="4">
    <location>
        <begin position="67"/>
        <end position="126"/>
    </location>
</feature>
<dbReference type="PANTHER" id="PTHR12919">
    <property type="entry name" value="30S RIBOSOMAL PROTEIN S16"/>
    <property type="match status" value="1"/>
</dbReference>
<dbReference type="SUPFAM" id="SSF54565">
    <property type="entry name" value="Ribosomal protein S16"/>
    <property type="match status" value="1"/>
</dbReference>
<reference evidence="5 6" key="1">
    <citation type="submission" date="2024-09" db="EMBL/GenBank/DDBJ databases">
        <authorList>
            <person name="D'Angelo T."/>
        </authorList>
    </citation>
    <scope>NUCLEOTIDE SEQUENCE [LARGE SCALE GENOMIC DNA]</scope>
    <source>
        <strain evidence="5">SAG AM-320-E07</strain>
    </source>
</reference>
<evidence type="ECO:0000313" key="5">
    <source>
        <dbReference type="EMBL" id="MFC1572460.1"/>
    </source>
</evidence>
<evidence type="ECO:0000313" key="6">
    <source>
        <dbReference type="Proteomes" id="UP001593833"/>
    </source>
</evidence>
<dbReference type="EMBL" id="JBHPKH010000017">
    <property type="protein sequence ID" value="MFC1572460.1"/>
    <property type="molecule type" value="Genomic_DNA"/>
</dbReference>
<dbReference type="Pfam" id="PF00886">
    <property type="entry name" value="Ribosomal_S16"/>
    <property type="match status" value="1"/>
</dbReference>
<keyword evidence="1 3" id="KW-0689">Ribosomal protein</keyword>
<evidence type="ECO:0000256" key="2">
    <source>
        <dbReference type="ARBA" id="ARBA00023274"/>
    </source>
</evidence>
<dbReference type="Proteomes" id="UP001593833">
    <property type="component" value="Unassembled WGS sequence"/>
</dbReference>
<dbReference type="HAMAP" id="MF_00385">
    <property type="entry name" value="Ribosomal_bS16"/>
    <property type="match status" value="1"/>
</dbReference>
<dbReference type="InterPro" id="IPR023803">
    <property type="entry name" value="Ribosomal_bS16_dom_sf"/>
</dbReference>
<comment type="similarity">
    <text evidence="3">Belongs to the bacterial ribosomal protein bS16 family.</text>
</comment>
<comment type="caution">
    <text evidence="5">The sequence shown here is derived from an EMBL/GenBank/DDBJ whole genome shotgun (WGS) entry which is preliminary data.</text>
</comment>